<feature type="domain" description="NAD(P)-binding" evidence="1">
    <location>
        <begin position="11"/>
        <end position="206"/>
    </location>
</feature>
<protein>
    <recommendedName>
        <fullName evidence="1">NAD(P)-binding domain-containing protein</fullName>
    </recommendedName>
</protein>
<dbReference type="InterPro" id="IPR051606">
    <property type="entry name" value="Polyketide_Oxido-like"/>
</dbReference>
<organism evidence="2 3">
    <name type="scientific">Martelella radicis</name>
    <dbReference type="NCBI Taxonomy" id="1397476"/>
    <lineage>
        <taxon>Bacteria</taxon>
        <taxon>Pseudomonadati</taxon>
        <taxon>Pseudomonadota</taxon>
        <taxon>Alphaproteobacteria</taxon>
        <taxon>Hyphomicrobiales</taxon>
        <taxon>Aurantimonadaceae</taxon>
        <taxon>Martelella</taxon>
    </lineage>
</organism>
<dbReference type="Gene3D" id="3.40.50.720">
    <property type="entry name" value="NAD(P)-binding Rossmann-like Domain"/>
    <property type="match status" value="1"/>
</dbReference>
<evidence type="ECO:0000259" key="1">
    <source>
        <dbReference type="Pfam" id="PF13460"/>
    </source>
</evidence>
<evidence type="ECO:0000313" key="3">
    <source>
        <dbReference type="Proteomes" id="UP000530571"/>
    </source>
</evidence>
<name>A0A7W6KLL6_9HYPH</name>
<comment type="caution">
    <text evidence="2">The sequence shown here is derived from an EMBL/GenBank/DDBJ whole genome shotgun (WGS) entry which is preliminary data.</text>
</comment>
<dbReference type="Pfam" id="PF13460">
    <property type="entry name" value="NAD_binding_10"/>
    <property type="match status" value="1"/>
</dbReference>
<dbReference type="PANTHER" id="PTHR43355:SF2">
    <property type="entry name" value="FLAVIN REDUCTASE (NADPH)"/>
    <property type="match status" value="1"/>
</dbReference>
<proteinExistence type="predicted"/>
<keyword evidence="3" id="KW-1185">Reference proteome</keyword>
<accession>A0A7W6KLL6</accession>
<dbReference type="InterPro" id="IPR036291">
    <property type="entry name" value="NAD(P)-bd_dom_sf"/>
</dbReference>
<dbReference type="SUPFAM" id="SSF51735">
    <property type="entry name" value="NAD(P)-binding Rossmann-fold domains"/>
    <property type="match status" value="1"/>
</dbReference>
<evidence type="ECO:0000313" key="2">
    <source>
        <dbReference type="EMBL" id="MBB4123569.1"/>
    </source>
</evidence>
<dbReference type="PANTHER" id="PTHR43355">
    <property type="entry name" value="FLAVIN REDUCTASE (NADPH)"/>
    <property type="match status" value="1"/>
</dbReference>
<dbReference type="InterPro" id="IPR016040">
    <property type="entry name" value="NAD(P)-bd_dom"/>
</dbReference>
<dbReference type="GO" id="GO:0016646">
    <property type="term" value="F:oxidoreductase activity, acting on the CH-NH group of donors, NAD or NADP as acceptor"/>
    <property type="evidence" value="ECO:0007669"/>
    <property type="project" value="TreeGrafter"/>
</dbReference>
<dbReference type="Proteomes" id="UP000530571">
    <property type="component" value="Unassembled WGS sequence"/>
</dbReference>
<gene>
    <name evidence="2" type="ORF">GGR30_003517</name>
</gene>
<dbReference type="EMBL" id="JACIDZ010000013">
    <property type="protein sequence ID" value="MBB4123569.1"/>
    <property type="molecule type" value="Genomic_DNA"/>
</dbReference>
<reference evidence="2 3" key="1">
    <citation type="submission" date="2020-08" db="EMBL/GenBank/DDBJ databases">
        <title>Genomic Encyclopedia of Type Strains, Phase IV (KMG-IV): sequencing the most valuable type-strain genomes for metagenomic binning, comparative biology and taxonomic classification.</title>
        <authorList>
            <person name="Goeker M."/>
        </authorList>
    </citation>
    <scope>NUCLEOTIDE SEQUENCE [LARGE SCALE GENOMIC DNA]</scope>
    <source>
        <strain evidence="2 3">DSM 28101</strain>
    </source>
</reference>
<sequence length="218" mass="22695">MTASKKITVIGGTGYAGSAIAREAIKRGHQVTSVSRSVPAEPIPDVTYVASGVEGAGASIADADVIVGAFSPRGANKGALVKVYADLAKQAADAGARLVLVGGFSCLRRTAGAPRMLEGESFPAEVPAEVVAEAMENLDVLNNLLADTTGVDWLFVSPAMEFSAWQPGEDLGRYRIGDDVALFDENGKSAISGIDYARAVLDEIESPTRHRAQIGVAY</sequence>
<dbReference type="AlphaFoldDB" id="A0A7W6KLL6"/>
<dbReference type="RefSeq" id="WP_183488757.1">
    <property type="nucleotide sequence ID" value="NZ_JACIDZ010000013.1"/>
</dbReference>